<name>A0ACC0I2A2_9ERIC</name>
<gene>
    <name evidence="1" type="ORF">LOK49_LG04G00701</name>
</gene>
<dbReference type="Proteomes" id="UP001060215">
    <property type="component" value="Chromosome 2"/>
</dbReference>
<proteinExistence type="predicted"/>
<evidence type="ECO:0000313" key="1">
    <source>
        <dbReference type="EMBL" id="KAI8019982.1"/>
    </source>
</evidence>
<organism evidence="1 2">
    <name type="scientific">Camellia lanceoleosa</name>
    <dbReference type="NCBI Taxonomy" id="1840588"/>
    <lineage>
        <taxon>Eukaryota</taxon>
        <taxon>Viridiplantae</taxon>
        <taxon>Streptophyta</taxon>
        <taxon>Embryophyta</taxon>
        <taxon>Tracheophyta</taxon>
        <taxon>Spermatophyta</taxon>
        <taxon>Magnoliopsida</taxon>
        <taxon>eudicotyledons</taxon>
        <taxon>Gunneridae</taxon>
        <taxon>Pentapetalae</taxon>
        <taxon>asterids</taxon>
        <taxon>Ericales</taxon>
        <taxon>Theaceae</taxon>
        <taxon>Camellia</taxon>
    </lineage>
</organism>
<accession>A0ACC0I2A2</accession>
<reference evidence="1 2" key="1">
    <citation type="journal article" date="2022" name="Plant J.">
        <title>Chromosome-level genome of Camellia lanceoleosa provides a valuable resource for understanding genome evolution and self-incompatibility.</title>
        <authorList>
            <person name="Gong W."/>
            <person name="Xiao S."/>
            <person name="Wang L."/>
            <person name="Liao Z."/>
            <person name="Chang Y."/>
            <person name="Mo W."/>
            <person name="Hu G."/>
            <person name="Li W."/>
            <person name="Zhao G."/>
            <person name="Zhu H."/>
            <person name="Hu X."/>
            <person name="Ji K."/>
            <person name="Xiang X."/>
            <person name="Song Q."/>
            <person name="Yuan D."/>
            <person name="Jin S."/>
            <person name="Zhang L."/>
        </authorList>
    </citation>
    <scope>NUCLEOTIDE SEQUENCE [LARGE SCALE GENOMIC DNA]</scope>
    <source>
        <strain evidence="1">SQ_2022a</strain>
    </source>
</reference>
<sequence>MSSMDSLRTLFPCLALVLLVLFTFSEGRQFLVGGQENSWKVPQSPDDFNKWAGKMRFLIGDSLVLEYDPKSDSVLEVTEEDYKICNTAKPIKAYNDSNTKIVLDHSGQFYFISGAEGHCEKGQKLLVRVLSAKRGSGARPPVALPAPAPSPVELLPPAPVPTADGGTWKGEYVCMAMFLGSLVGLALM</sequence>
<dbReference type="EMBL" id="CM045759">
    <property type="protein sequence ID" value="KAI8019982.1"/>
    <property type="molecule type" value="Genomic_DNA"/>
</dbReference>
<keyword evidence="2" id="KW-1185">Reference proteome</keyword>
<protein>
    <submittedName>
        <fullName evidence="1">Early nodulin-like protein 1</fullName>
    </submittedName>
</protein>
<comment type="caution">
    <text evidence="1">The sequence shown here is derived from an EMBL/GenBank/DDBJ whole genome shotgun (WGS) entry which is preliminary data.</text>
</comment>
<evidence type="ECO:0000313" key="2">
    <source>
        <dbReference type="Proteomes" id="UP001060215"/>
    </source>
</evidence>